<dbReference type="Gene3D" id="2.160.10.10">
    <property type="entry name" value="Hexapeptide repeat proteins"/>
    <property type="match status" value="1"/>
</dbReference>
<protein>
    <recommendedName>
        <fullName evidence="6">Acyltransferase</fullName>
    </recommendedName>
</protein>
<keyword evidence="5" id="KW-1185">Reference proteome</keyword>
<organism evidence="4 5">
    <name type="scientific">Candidatus Protofrankia californiensis</name>
    <dbReference type="NCBI Taxonomy" id="1839754"/>
    <lineage>
        <taxon>Bacteria</taxon>
        <taxon>Bacillati</taxon>
        <taxon>Actinomycetota</taxon>
        <taxon>Actinomycetes</taxon>
        <taxon>Frankiales</taxon>
        <taxon>Frankiaceae</taxon>
        <taxon>Protofrankia</taxon>
    </lineage>
</organism>
<dbReference type="InterPro" id="IPR001451">
    <property type="entry name" value="Hexapep"/>
</dbReference>
<dbReference type="Pfam" id="PF00132">
    <property type="entry name" value="Hexapep"/>
    <property type="match status" value="1"/>
</dbReference>
<dbReference type="AlphaFoldDB" id="A0A1C3NV30"/>
<name>A0A1C3NV30_9ACTN</name>
<dbReference type="SUPFAM" id="SSF51161">
    <property type="entry name" value="Trimeric LpxA-like enzymes"/>
    <property type="match status" value="1"/>
</dbReference>
<dbReference type="CDD" id="cd04647">
    <property type="entry name" value="LbH_MAT_like"/>
    <property type="match status" value="1"/>
</dbReference>
<comment type="similarity">
    <text evidence="1">Belongs to the transferase hexapeptide repeat family.</text>
</comment>
<proteinExistence type="inferred from homology"/>
<dbReference type="InterPro" id="IPR051159">
    <property type="entry name" value="Hexapeptide_acetyltransf"/>
</dbReference>
<evidence type="ECO:0000256" key="2">
    <source>
        <dbReference type="ARBA" id="ARBA00022679"/>
    </source>
</evidence>
<dbReference type="EMBL" id="FLUV01000513">
    <property type="protein sequence ID" value="SBW19322.1"/>
    <property type="molecule type" value="Genomic_DNA"/>
</dbReference>
<evidence type="ECO:0000256" key="3">
    <source>
        <dbReference type="SAM" id="MobiDB-lite"/>
    </source>
</evidence>
<dbReference type="PANTHER" id="PTHR23416">
    <property type="entry name" value="SIALIC ACID SYNTHASE-RELATED"/>
    <property type="match status" value="1"/>
</dbReference>
<reference evidence="5" key="1">
    <citation type="submission" date="2016-02" db="EMBL/GenBank/DDBJ databases">
        <authorList>
            <person name="Wibberg D."/>
        </authorList>
    </citation>
    <scope>NUCLEOTIDE SEQUENCE [LARGE SCALE GENOMIC DNA]</scope>
</reference>
<dbReference type="GO" id="GO:0008374">
    <property type="term" value="F:O-acyltransferase activity"/>
    <property type="evidence" value="ECO:0007669"/>
    <property type="project" value="TreeGrafter"/>
</dbReference>
<evidence type="ECO:0000313" key="5">
    <source>
        <dbReference type="Proteomes" id="UP000199013"/>
    </source>
</evidence>
<evidence type="ECO:0000256" key="1">
    <source>
        <dbReference type="ARBA" id="ARBA00007274"/>
    </source>
</evidence>
<evidence type="ECO:0008006" key="6">
    <source>
        <dbReference type="Google" id="ProtNLM"/>
    </source>
</evidence>
<feature type="region of interest" description="Disordered" evidence="3">
    <location>
        <begin position="168"/>
        <end position="211"/>
    </location>
</feature>
<accession>A0A1C3NV30</accession>
<keyword evidence="2" id="KW-0808">Transferase</keyword>
<gene>
    <name evidence="4" type="ORF">FDG2_1225</name>
</gene>
<feature type="compositionally biased region" description="Low complexity" evidence="3">
    <location>
        <begin position="187"/>
        <end position="211"/>
    </location>
</feature>
<dbReference type="InterPro" id="IPR011004">
    <property type="entry name" value="Trimer_LpxA-like_sf"/>
</dbReference>
<evidence type="ECO:0000313" key="4">
    <source>
        <dbReference type="EMBL" id="SBW19322.1"/>
    </source>
</evidence>
<dbReference type="PANTHER" id="PTHR23416:SF23">
    <property type="entry name" value="ACETYLTRANSFERASE C18B11.09C-RELATED"/>
    <property type="match status" value="1"/>
</dbReference>
<sequence length="211" mass="22511">MHRGKLWEQLKLEFWMLVQGTIVNGVGGSFLVPRPLRFLLYRLGGVRTRTMNIMPGSIVGHRASFGRGAAVGSMCFIENSAEVRIGERVKISPQVTILTSTHDMLNGEVSSTVIPKPVVIEDDCWLGGRVTVMPGVTIGHHCVIATGALVNKDCKPYGLYAGSPARRVRDLAPEEPAPPPASNTQLPDTHPTAANTPAPAPVPSTSTLASA</sequence>
<dbReference type="Proteomes" id="UP000199013">
    <property type="component" value="Unassembled WGS sequence"/>
</dbReference>